<evidence type="ECO:0000313" key="2">
    <source>
        <dbReference type="EMBL" id="KAF2088379.1"/>
    </source>
</evidence>
<feature type="region of interest" description="Disordered" evidence="1">
    <location>
        <begin position="1"/>
        <end position="182"/>
    </location>
</feature>
<accession>A0A9P4LY36</accession>
<comment type="caution">
    <text evidence="2">The sequence shown here is derived from an EMBL/GenBank/DDBJ whole genome shotgun (WGS) entry which is preliminary data.</text>
</comment>
<feature type="compositionally biased region" description="Low complexity" evidence="1">
    <location>
        <begin position="86"/>
        <end position="100"/>
    </location>
</feature>
<feature type="compositionally biased region" description="Polar residues" evidence="1">
    <location>
        <begin position="57"/>
        <end position="81"/>
    </location>
</feature>
<organism evidence="2 3">
    <name type="scientific">Saccharata proteae CBS 121410</name>
    <dbReference type="NCBI Taxonomy" id="1314787"/>
    <lineage>
        <taxon>Eukaryota</taxon>
        <taxon>Fungi</taxon>
        <taxon>Dikarya</taxon>
        <taxon>Ascomycota</taxon>
        <taxon>Pezizomycotina</taxon>
        <taxon>Dothideomycetes</taxon>
        <taxon>Dothideomycetes incertae sedis</taxon>
        <taxon>Botryosphaeriales</taxon>
        <taxon>Saccharataceae</taxon>
        <taxon>Saccharata</taxon>
    </lineage>
</organism>
<dbReference type="GO" id="GO:0005737">
    <property type="term" value="C:cytoplasm"/>
    <property type="evidence" value="ECO:0007669"/>
    <property type="project" value="TreeGrafter"/>
</dbReference>
<dbReference type="OrthoDB" id="5389892at2759"/>
<dbReference type="Proteomes" id="UP000799776">
    <property type="component" value="Unassembled WGS sequence"/>
</dbReference>
<dbReference type="Pfam" id="PF08316">
    <property type="entry name" value="Pal1"/>
    <property type="match status" value="1"/>
</dbReference>
<keyword evidence="3" id="KW-1185">Reference proteome</keyword>
<dbReference type="InterPro" id="IPR013226">
    <property type="entry name" value="Pal1"/>
</dbReference>
<reference evidence="2" key="1">
    <citation type="journal article" date="2020" name="Stud. Mycol.">
        <title>101 Dothideomycetes genomes: a test case for predicting lifestyles and emergence of pathogens.</title>
        <authorList>
            <person name="Haridas S."/>
            <person name="Albert R."/>
            <person name="Binder M."/>
            <person name="Bloem J."/>
            <person name="Labutti K."/>
            <person name="Salamov A."/>
            <person name="Andreopoulos B."/>
            <person name="Baker S."/>
            <person name="Barry K."/>
            <person name="Bills G."/>
            <person name="Bluhm B."/>
            <person name="Cannon C."/>
            <person name="Castanera R."/>
            <person name="Culley D."/>
            <person name="Daum C."/>
            <person name="Ezra D."/>
            <person name="Gonzalez J."/>
            <person name="Henrissat B."/>
            <person name="Kuo A."/>
            <person name="Liang C."/>
            <person name="Lipzen A."/>
            <person name="Lutzoni F."/>
            <person name="Magnuson J."/>
            <person name="Mondo S."/>
            <person name="Nolan M."/>
            <person name="Ohm R."/>
            <person name="Pangilinan J."/>
            <person name="Park H.-J."/>
            <person name="Ramirez L."/>
            <person name="Alfaro M."/>
            <person name="Sun H."/>
            <person name="Tritt A."/>
            <person name="Yoshinaga Y."/>
            <person name="Zwiers L.-H."/>
            <person name="Turgeon B."/>
            <person name="Goodwin S."/>
            <person name="Spatafora J."/>
            <person name="Crous P."/>
            <person name="Grigoriev I."/>
        </authorList>
    </citation>
    <scope>NUCLEOTIDE SEQUENCE</scope>
    <source>
        <strain evidence="2">CBS 121410</strain>
    </source>
</reference>
<gene>
    <name evidence="2" type="ORF">K490DRAFT_73301</name>
</gene>
<feature type="compositionally biased region" description="Basic and acidic residues" evidence="1">
    <location>
        <begin position="116"/>
        <end position="147"/>
    </location>
</feature>
<protein>
    <recommendedName>
        <fullName evidence="4">Pal1-domain-containing protein</fullName>
    </recommendedName>
</protein>
<dbReference type="PANTHER" id="PTHR28307:SF1">
    <property type="entry name" value="PAL1 CELL MORPHOLOGY PROTEIN"/>
    <property type="match status" value="1"/>
</dbReference>
<proteinExistence type="predicted"/>
<evidence type="ECO:0000256" key="1">
    <source>
        <dbReference type="SAM" id="MobiDB-lite"/>
    </source>
</evidence>
<feature type="region of interest" description="Disordered" evidence="1">
    <location>
        <begin position="312"/>
        <end position="384"/>
    </location>
</feature>
<evidence type="ECO:0000313" key="3">
    <source>
        <dbReference type="Proteomes" id="UP000799776"/>
    </source>
</evidence>
<name>A0A9P4LY36_9PEZI</name>
<dbReference type="EMBL" id="ML978717">
    <property type="protein sequence ID" value="KAF2088379.1"/>
    <property type="molecule type" value="Genomic_DNA"/>
</dbReference>
<feature type="compositionally biased region" description="Basic residues" evidence="1">
    <location>
        <begin position="166"/>
        <end position="176"/>
    </location>
</feature>
<evidence type="ECO:0008006" key="4">
    <source>
        <dbReference type="Google" id="ProtNLM"/>
    </source>
</evidence>
<sequence length="384" mass="42786">MNPSTSDLSAAHRYLIDPLTEPDPAAETGPGTHFRSTFAPAPSGSYPSPPNSATMKEPTTQVRQTTGSTVNTNPFRKSSLGSKDAAVVNSYPSPPNSASSRRGSHREGAFADYADESPRQRRSGDYTRSPKIETRPRRSSSLRERFPGDSSTHPLDQLKREEKLARRSPHLHKRHIPGPDTIDRLDTINGKYHHEGPYDAALLARNTSYESSPLAAVAGTNAEAIKATPEENIKDAVERHRPIDGVAVVPSGMRDRFGREYHYQEGDDMMIVDGGNYKRWPGIEYKPDDIKGKGEPSFSLEKAFKNHKKYDGEEGGIEMTSRPRNKSLGHVDSNKVWPDPDGTGIVSQQRYREWEQDLNRSNSTGRKVTEGLKKRIGSLRRRKE</sequence>
<dbReference type="PANTHER" id="PTHR28307">
    <property type="entry name" value="PROTEIN PAL1"/>
    <property type="match status" value="1"/>
</dbReference>
<feature type="compositionally biased region" description="Basic and acidic residues" evidence="1">
    <location>
        <begin position="156"/>
        <end position="165"/>
    </location>
</feature>
<feature type="compositionally biased region" description="Basic residues" evidence="1">
    <location>
        <begin position="374"/>
        <end position="384"/>
    </location>
</feature>
<dbReference type="AlphaFoldDB" id="A0A9P4LY36"/>